<name>A0AA39KP81_MICHY</name>
<protein>
    <submittedName>
        <fullName evidence="1">Uncharacterized protein</fullName>
    </submittedName>
</protein>
<dbReference type="GO" id="GO:0032979">
    <property type="term" value="P:protein insertion into mitochondrial inner membrane from matrix"/>
    <property type="evidence" value="ECO:0007669"/>
    <property type="project" value="TreeGrafter"/>
</dbReference>
<evidence type="ECO:0000313" key="1">
    <source>
        <dbReference type="EMBL" id="KAK0168551.1"/>
    </source>
</evidence>
<gene>
    <name evidence="1" type="ORF">PV327_002337</name>
</gene>
<dbReference type="GO" id="GO:0043022">
    <property type="term" value="F:ribosome binding"/>
    <property type="evidence" value="ECO:0007669"/>
    <property type="project" value="TreeGrafter"/>
</dbReference>
<dbReference type="AlphaFoldDB" id="A0AA39KP81"/>
<dbReference type="PANTHER" id="PTHR13333">
    <property type="entry name" value="M-AAA PROTEASE-INTERACTING PROTEIN 1, MITOCHONDRIAL"/>
    <property type="match status" value="1"/>
</dbReference>
<dbReference type="GO" id="GO:0005743">
    <property type="term" value="C:mitochondrial inner membrane"/>
    <property type="evidence" value="ECO:0007669"/>
    <property type="project" value="TreeGrafter"/>
</dbReference>
<reference evidence="1" key="2">
    <citation type="submission" date="2023-03" db="EMBL/GenBank/DDBJ databases">
        <authorList>
            <person name="Inwood S.N."/>
            <person name="Skelly J.G."/>
            <person name="Guhlin J."/>
            <person name="Harrop T.W.R."/>
            <person name="Goldson S.G."/>
            <person name="Dearden P.K."/>
        </authorList>
    </citation>
    <scope>NUCLEOTIDE SEQUENCE</scope>
    <source>
        <strain evidence="1">Lincoln</strain>
        <tissue evidence="1">Whole body</tissue>
    </source>
</reference>
<sequence>MLLFNIIKNFGRSRIRNYGKIAANQRNEIRKNSNSCNIQEKKLIRSTGVKTNNDHKRFYSVGSDQQLSVSLPPLTNDEIHILPNIFQALPSAYYLHGVLKGRLDPELNMPEFVEGSKQAVVVVSEALAREDYDSLSGLVDSKVIDKLRIKISALTQEQKNLIAIRLDDIYGSFPYSIRVFEGGEENDKTFAEIAMVFYSLRGLRELREQNIVPPLQMGIMPEYQDKIFLSNYNFRRDYTNGNTEPWIVSMCNQMMLRAA</sequence>
<comment type="caution">
    <text evidence="1">The sequence shown here is derived from an EMBL/GenBank/DDBJ whole genome shotgun (WGS) entry which is preliminary data.</text>
</comment>
<dbReference type="Proteomes" id="UP001168972">
    <property type="component" value="Unassembled WGS sequence"/>
</dbReference>
<accession>A0AA39KP81</accession>
<reference evidence="1" key="1">
    <citation type="journal article" date="2023" name="bioRxiv">
        <title>Scaffold-level genome assemblies of two parasitoid biocontrol wasps reveal the parthenogenesis mechanism and an associated novel virus.</title>
        <authorList>
            <person name="Inwood S."/>
            <person name="Skelly J."/>
            <person name="Guhlin J."/>
            <person name="Harrop T."/>
            <person name="Goldson S."/>
            <person name="Dearden P."/>
        </authorList>
    </citation>
    <scope>NUCLEOTIDE SEQUENCE</scope>
    <source>
        <strain evidence="1">Lincoln</strain>
        <tissue evidence="1">Whole body</tissue>
    </source>
</reference>
<keyword evidence="2" id="KW-1185">Reference proteome</keyword>
<dbReference type="PANTHER" id="PTHR13333:SF5">
    <property type="entry name" value="M-AAA PROTEASE-INTERACTING PROTEIN 1, MITOCHONDRIAL"/>
    <property type="match status" value="1"/>
</dbReference>
<dbReference type="EMBL" id="JAQQBR010001831">
    <property type="protein sequence ID" value="KAK0168551.1"/>
    <property type="molecule type" value="Genomic_DNA"/>
</dbReference>
<organism evidence="1 2">
    <name type="scientific">Microctonus hyperodae</name>
    <name type="common">Parasitoid wasp</name>
    <dbReference type="NCBI Taxonomy" id="165561"/>
    <lineage>
        <taxon>Eukaryota</taxon>
        <taxon>Metazoa</taxon>
        <taxon>Ecdysozoa</taxon>
        <taxon>Arthropoda</taxon>
        <taxon>Hexapoda</taxon>
        <taxon>Insecta</taxon>
        <taxon>Pterygota</taxon>
        <taxon>Neoptera</taxon>
        <taxon>Endopterygota</taxon>
        <taxon>Hymenoptera</taxon>
        <taxon>Apocrita</taxon>
        <taxon>Ichneumonoidea</taxon>
        <taxon>Braconidae</taxon>
        <taxon>Euphorinae</taxon>
        <taxon>Microctonus</taxon>
    </lineage>
</organism>
<evidence type="ECO:0000313" key="2">
    <source>
        <dbReference type="Proteomes" id="UP001168972"/>
    </source>
</evidence>
<proteinExistence type="predicted"/>